<sequence>MPGPPAGLCNICAFQRVVGNTRGSVFSMCERAKLTGETEYAKYPRLPVWECPGYEPAEVTPER</sequence>
<dbReference type="Proteomes" id="UP000240739">
    <property type="component" value="Unassembled WGS sequence"/>
</dbReference>
<name>A0A2T4UEK3_9ACTN</name>
<organism evidence="1 2">
    <name type="scientific">Paraconexibacter algicola</name>
    <dbReference type="NCBI Taxonomy" id="2133960"/>
    <lineage>
        <taxon>Bacteria</taxon>
        <taxon>Bacillati</taxon>
        <taxon>Actinomycetota</taxon>
        <taxon>Thermoleophilia</taxon>
        <taxon>Solirubrobacterales</taxon>
        <taxon>Paraconexibacteraceae</taxon>
        <taxon>Paraconexibacter</taxon>
    </lineage>
</organism>
<reference evidence="1 2" key="1">
    <citation type="submission" date="2018-03" db="EMBL/GenBank/DDBJ databases">
        <title>Aquarubrobacter algicola gen. nov., sp. nov., a novel actinobacterium isolated from shallow eutrophic lake during the end of cyanobacterial harmful algal blooms.</title>
        <authorList>
            <person name="Chun S.J."/>
        </authorList>
    </citation>
    <scope>NUCLEOTIDE SEQUENCE [LARGE SCALE GENOMIC DNA]</scope>
    <source>
        <strain evidence="1 2">Seoho-28</strain>
    </source>
</reference>
<keyword evidence="2" id="KW-1185">Reference proteome</keyword>
<dbReference type="EMBL" id="PYYB01000002">
    <property type="protein sequence ID" value="PTL56175.1"/>
    <property type="molecule type" value="Genomic_DNA"/>
</dbReference>
<proteinExistence type="predicted"/>
<comment type="caution">
    <text evidence="1">The sequence shown here is derived from an EMBL/GenBank/DDBJ whole genome shotgun (WGS) entry which is preliminary data.</text>
</comment>
<dbReference type="AlphaFoldDB" id="A0A2T4UEK3"/>
<gene>
    <name evidence="1" type="ORF">C7Y72_14380</name>
</gene>
<evidence type="ECO:0000313" key="1">
    <source>
        <dbReference type="EMBL" id="PTL56175.1"/>
    </source>
</evidence>
<dbReference type="RefSeq" id="WP_107569894.1">
    <property type="nucleotide sequence ID" value="NZ_PYYB01000002.1"/>
</dbReference>
<accession>A0A2T4UEK3</accession>
<dbReference type="OrthoDB" id="3854842at2"/>
<protein>
    <submittedName>
        <fullName evidence="1">Uncharacterized protein</fullName>
    </submittedName>
</protein>
<evidence type="ECO:0000313" key="2">
    <source>
        <dbReference type="Proteomes" id="UP000240739"/>
    </source>
</evidence>